<dbReference type="Gene3D" id="3.30.1370.100">
    <property type="entry name" value="MutL, C-terminal domain, regulatory subdomain"/>
    <property type="match status" value="1"/>
</dbReference>
<feature type="compositionally biased region" description="Acidic residues" evidence="1">
    <location>
        <begin position="32"/>
        <end position="50"/>
    </location>
</feature>
<dbReference type="OrthoDB" id="10263226at2759"/>
<proteinExistence type="predicted"/>
<feature type="compositionally biased region" description="Low complexity" evidence="1">
    <location>
        <begin position="172"/>
        <end position="194"/>
    </location>
</feature>
<gene>
    <name evidence="3" type="ORF">RHOBADRAFT_27977</name>
</gene>
<dbReference type="InterPro" id="IPR042121">
    <property type="entry name" value="MutL_C_regsub"/>
</dbReference>
<dbReference type="GO" id="GO:0140664">
    <property type="term" value="F:ATP-dependent DNA damage sensor activity"/>
    <property type="evidence" value="ECO:0007669"/>
    <property type="project" value="InterPro"/>
</dbReference>
<dbReference type="STRING" id="578459.A0A194S1N9"/>
<dbReference type="GO" id="GO:0006298">
    <property type="term" value="P:mismatch repair"/>
    <property type="evidence" value="ECO:0007669"/>
    <property type="project" value="InterPro"/>
</dbReference>
<protein>
    <recommendedName>
        <fullName evidence="2">MutL C-terminal dimerisation domain-containing protein</fullName>
    </recommendedName>
</protein>
<dbReference type="GO" id="GO:0016887">
    <property type="term" value="F:ATP hydrolysis activity"/>
    <property type="evidence" value="ECO:0007669"/>
    <property type="project" value="InterPro"/>
</dbReference>
<dbReference type="Gene3D" id="3.30.1540.20">
    <property type="entry name" value="MutL, C-terminal domain, dimerisation subdomain"/>
    <property type="match status" value="1"/>
</dbReference>
<dbReference type="PANTHER" id="PTHR10073">
    <property type="entry name" value="DNA MISMATCH REPAIR PROTEIN MLH, PMS, MUTL"/>
    <property type="match status" value="1"/>
</dbReference>
<feature type="region of interest" description="Disordered" evidence="1">
    <location>
        <begin position="105"/>
        <end position="137"/>
    </location>
</feature>
<dbReference type="InterPro" id="IPR014790">
    <property type="entry name" value="MutL_C"/>
</dbReference>
<accession>A0A194S1N9</accession>
<dbReference type="RefSeq" id="XP_018270499.1">
    <property type="nucleotide sequence ID" value="XM_018412809.1"/>
</dbReference>
<dbReference type="FunFam" id="3.30.1370.100:FF:000001">
    <property type="entry name" value="Mismatch repair endonuclease pms1, putative"/>
    <property type="match status" value="1"/>
</dbReference>
<dbReference type="EMBL" id="KQ474080">
    <property type="protein sequence ID" value="KPV74450.1"/>
    <property type="molecule type" value="Genomic_DNA"/>
</dbReference>
<dbReference type="GO" id="GO:0005524">
    <property type="term" value="F:ATP binding"/>
    <property type="evidence" value="ECO:0007669"/>
    <property type="project" value="InterPro"/>
</dbReference>
<dbReference type="InterPro" id="IPR038973">
    <property type="entry name" value="MutL/Mlh/Pms-like"/>
</dbReference>
<evidence type="ECO:0000259" key="2">
    <source>
        <dbReference type="SMART" id="SM00853"/>
    </source>
</evidence>
<dbReference type="SMART" id="SM00853">
    <property type="entry name" value="MutL_C"/>
    <property type="match status" value="1"/>
</dbReference>
<evidence type="ECO:0000256" key="1">
    <source>
        <dbReference type="SAM" id="MobiDB-lite"/>
    </source>
</evidence>
<feature type="compositionally biased region" description="Basic residues" evidence="1">
    <location>
        <begin position="1"/>
        <end position="10"/>
    </location>
</feature>
<keyword evidence="4" id="KW-1185">Reference proteome</keyword>
<feature type="domain" description="MutL C-terminal dimerisation" evidence="2">
    <location>
        <begin position="232"/>
        <end position="395"/>
    </location>
</feature>
<name>A0A194S1N9_RHOGW</name>
<dbReference type="InterPro" id="IPR042120">
    <property type="entry name" value="MutL_C_dimsub"/>
</dbReference>
<dbReference type="Pfam" id="PF08676">
    <property type="entry name" value="MutL_C"/>
    <property type="match status" value="1"/>
</dbReference>
<dbReference type="PANTHER" id="PTHR10073:SF52">
    <property type="entry name" value="MISMATCH REPAIR ENDONUCLEASE PMS2"/>
    <property type="match status" value="1"/>
</dbReference>
<dbReference type="GeneID" id="28973258"/>
<dbReference type="Proteomes" id="UP000053890">
    <property type="component" value="Unassembled WGS sequence"/>
</dbReference>
<reference evidence="3 4" key="1">
    <citation type="journal article" date="2015" name="Front. Microbiol.">
        <title>Genome sequence of the plant growth promoting endophytic yeast Rhodotorula graminis WP1.</title>
        <authorList>
            <person name="Firrincieli A."/>
            <person name="Otillar R."/>
            <person name="Salamov A."/>
            <person name="Schmutz J."/>
            <person name="Khan Z."/>
            <person name="Redman R.S."/>
            <person name="Fleck N.D."/>
            <person name="Lindquist E."/>
            <person name="Grigoriev I.V."/>
            <person name="Doty S.L."/>
        </authorList>
    </citation>
    <scope>NUCLEOTIDE SEQUENCE [LARGE SCALE GENOMIC DNA]</scope>
    <source>
        <strain evidence="3 4">WP1</strain>
    </source>
</reference>
<feature type="region of interest" description="Disordered" evidence="1">
    <location>
        <begin position="1"/>
        <end position="66"/>
    </location>
</feature>
<organism evidence="3 4">
    <name type="scientific">Rhodotorula graminis (strain WP1)</name>
    <dbReference type="NCBI Taxonomy" id="578459"/>
    <lineage>
        <taxon>Eukaryota</taxon>
        <taxon>Fungi</taxon>
        <taxon>Dikarya</taxon>
        <taxon>Basidiomycota</taxon>
        <taxon>Pucciniomycotina</taxon>
        <taxon>Microbotryomycetes</taxon>
        <taxon>Sporidiobolales</taxon>
        <taxon>Sporidiobolaceae</taxon>
        <taxon>Rhodotorula</taxon>
    </lineage>
</organism>
<dbReference type="AlphaFoldDB" id="A0A194S1N9"/>
<feature type="region of interest" description="Disordered" evidence="1">
    <location>
        <begin position="172"/>
        <end position="199"/>
    </location>
</feature>
<dbReference type="SUPFAM" id="SSF118116">
    <property type="entry name" value="DNA mismatch repair protein MutL"/>
    <property type="match status" value="1"/>
</dbReference>
<evidence type="ECO:0000313" key="4">
    <source>
        <dbReference type="Proteomes" id="UP000053890"/>
    </source>
</evidence>
<feature type="compositionally biased region" description="Acidic residues" evidence="1">
    <location>
        <begin position="106"/>
        <end position="120"/>
    </location>
</feature>
<sequence length="449" mass="48350">MLQSHLRRFVRGAEAEVVEEEEVEEEKRGGASEDEGAEVQQDAEDGELDAQDVAMDGRDEEDEGDELVVVEDSFRAPSPSLRAPVGPTQGAELVAASCVCVHGSQDEDAEDETGDVEIVDESPAPAPRRESRRVAQDTSLPFGAARAEVAGTVVAADTDLAFDFAALSSAWTSSPSSSSDLAPPTAGPSSPSRARSADADELAGAAIGEHDDAAEATLSRIVSKDDFAQMEVVGQFNLGFIIARRRVSVGSGKGKERAAASDTHDDLFIVDQHASDEKYNFEKLQAETVIQSQRLIAPRILNFASADELMAMEHVDLLRLNGFDVLVDEDADVGERVKLIAQPVSKDTVFDTGDLEELVDLIGSRSGNEVVRPSKARRMFASRACRKSVMVGKALNVKQMTQILRNMAAMDQPWACPHGRPTMRWLASMSAPLALDSRFDVGELCSSFE</sequence>
<dbReference type="InterPro" id="IPR037198">
    <property type="entry name" value="MutL_C_sf"/>
</dbReference>
<evidence type="ECO:0000313" key="3">
    <source>
        <dbReference type="EMBL" id="KPV74450.1"/>
    </source>
</evidence>
<dbReference type="GO" id="GO:0032389">
    <property type="term" value="C:MutLalpha complex"/>
    <property type="evidence" value="ECO:0007669"/>
    <property type="project" value="TreeGrafter"/>
</dbReference>